<reference evidence="2 3" key="1">
    <citation type="submission" date="2020-02" db="EMBL/GenBank/DDBJ databases">
        <authorList>
            <person name="Chaudhuri R."/>
        </authorList>
    </citation>
    <scope>NUCLEOTIDE SEQUENCE [LARGE SCALE GENOMIC DNA]</scope>
    <source>
        <strain evidence="2">SFB21</strain>
    </source>
</reference>
<evidence type="ECO:0000313" key="3">
    <source>
        <dbReference type="Proteomes" id="UP000489961"/>
    </source>
</evidence>
<dbReference type="Pfam" id="PF09851">
    <property type="entry name" value="SHOCT"/>
    <property type="match status" value="1"/>
</dbReference>
<evidence type="ECO:0000259" key="1">
    <source>
        <dbReference type="Pfam" id="PF09851"/>
    </source>
</evidence>
<protein>
    <recommendedName>
        <fullName evidence="1">SHOCT domain-containing protein</fullName>
    </recommendedName>
</protein>
<name>A0A811GDQ9_9GAMM</name>
<gene>
    <name evidence="2" type="ORF">SFB21_2392</name>
</gene>
<organism evidence="2 3">
    <name type="scientific">Acinetobacter bouvetii</name>
    <dbReference type="NCBI Taxonomy" id="202951"/>
    <lineage>
        <taxon>Bacteria</taxon>
        <taxon>Pseudomonadati</taxon>
        <taxon>Pseudomonadota</taxon>
        <taxon>Gammaproteobacteria</taxon>
        <taxon>Moraxellales</taxon>
        <taxon>Moraxellaceae</taxon>
        <taxon>Acinetobacter</taxon>
    </lineage>
</organism>
<evidence type="ECO:0000313" key="2">
    <source>
        <dbReference type="EMBL" id="CAB1219250.1"/>
    </source>
</evidence>
<dbReference type="RefSeq" id="WP_174560220.1">
    <property type="nucleotide sequence ID" value="NZ_CADDTS010000040.1"/>
</dbReference>
<comment type="caution">
    <text evidence="2">The sequence shown here is derived from an EMBL/GenBank/DDBJ whole genome shotgun (WGS) entry which is preliminary data.</text>
</comment>
<dbReference type="PROSITE" id="PS51257">
    <property type="entry name" value="PROKAR_LIPOPROTEIN"/>
    <property type="match status" value="1"/>
</dbReference>
<proteinExistence type="predicted"/>
<dbReference type="AlphaFoldDB" id="A0A811GDQ9"/>
<sequence>MNKLFFIVSVLLISSCSSVPPIQSALKSKSSFENAVFGGETVILDQPIKNSEESYRIFRKAATGFVSLQTVRENAEHASITFCERKNKAMHSLTETAARPPYILGNFPRIELVFECIEKTENGNNNNPVGKYEKLTALKKLLDDGVLTKQEFEKEKAKVLAEN</sequence>
<dbReference type="InterPro" id="IPR018649">
    <property type="entry name" value="SHOCT"/>
</dbReference>
<feature type="domain" description="SHOCT" evidence="1">
    <location>
        <begin position="133"/>
        <end position="160"/>
    </location>
</feature>
<accession>A0A811GDQ9</accession>
<dbReference type="EMBL" id="CADDTS010000040">
    <property type="protein sequence ID" value="CAB1219250.1"/>
    <property type="molecule type" value="Genomic_DNA"/>
</dbReference>
<dbReference type="Proteomes" id="UP000489961">
    <property type="component" value="Unassembled WGS sequence"/>
</dbReference>